<keyword evidence="1" id="KW-0812">Transmembrane</keyword>
<evidence type="ECO:0008006" key="4">
    <source>
        <dbReference type="Google" id="ProtNLM"/>
    </source>
</evidence>
<dbReference type="EMBL" id="BNAH01000001">
    <property type="protein sequence ID" value="GHE76781.1"/>
    <property type="molecule type" value="Genomic_DNA"/>
</dbReference>
<reference evidence="3" key="1">
    <citation type="journal article" date="2019" name="Int. J. Syst. Evol. Microbiol.">
        <title>The Global Catalogue of Microorganisms (GCM) 10K type strain sequencing project: providing services to taxonomists for standard genome sequencing and annotation.</title>
        <authorList>
            <consortium name="The Broad Institute Genomics Platform"/>
            <consortium name="The Broad Institute Genome Sequencing Center for Infectious Disease"/>
            <person name="Wu L."/>
            <person name="Ma J."/>
        </authorList>
    </citation>
    <scope>NUCLEOTIDE SEQUENCE [LARGE SCALE GENOMIC DNA]</scope>
    <source>
        <strain evidence="3">CGMCC 1.15922</strain>
    </source>
</reference>
<comment type="caution">
    <text evidence="2">The sequence shown here is derived from an EMBL/GenBank/DDBJ whole genome shotgun (WGS) entry which is preliminary data.</text>
</comment>
<dbReference type="PANTHER" id="PTHR30572">
    <property type="entry name" value="MEMBRANE COMPONENT OF TRANSPORTER-RELATED"/>
    <property type="match status" value="1"/>
</dbReference>
<protein>
    <recommendedName>
        <fullName evidence="4">ABC transporter permease</fullName>
    </recommendedName>
</protein>
<keyword evidence="1" id="KW-0472">Membrane</keyword>
<sequence length="792" mass="88407">MDMKLVIDLSVSWFKQTCKSYRFLLILVLLAFPIALLIHFKLIQQSYLSASFLGLNNKSPIVNAMLYDEHKGQALEDYLSDAIVDKWPELTVSYERTISLSTDLHGDTKTQNISFFSGGYSLLGLKPAFGSFSQLEFPVAGAELVAAISHTYFINNFSSRVEALNTKIIINGQAVTIVAVMPKAFSSFRKNRSTQLVMPYSQLAPILNQSQSSISPDTTSYLIGPIKNIERLEKSMTQYLKDEILILDESSLILNKAIGVNSNEYVTVSKRVSLLSLLFSILLIFSFIAFIAFISGENNKKQQEFLVRSYCGASSKQLLLQRLIDVIYTLVAVVFICGIILPLVKDFMIILLPQMQGVKVSWQSEFVLSIIWCFLGGFLFLTALIFFLQEKFIKTHVGRGESASLSVKMQSYFLLSCLLSLTLIVLYVAVLLVKSQIALYKTDLGFSANNRFVASFDFPITSSKKFMADQSAKILMSELNNVPEFLNVALTTAPPLSGRVSYEQWLTPTNKKVGVGEDSNTKVNIISPHYFKALNIPINQGQTLSWRSPFEVVVNQKLWDSYFAGESLAGAKLNKVYSPGNQKVASKIVGVVANELTQGPDSPAEPIVYQPIIVLTGLESIIIETSLSLKQITSIITQIMSSINTQFTNIKVTSLSALIEKENKPRVVLMTVALLSAVIILMSSMIFFLVTISQLCEKNAREYAVRFCAGAKTTSLIINELVIFVFMLLPTLLTFLAGFYYFSDLLSAHLVQVALFDYAVMIVLLMLFVSTLITVFYLNVHRKVRQAWRYLS</sequence>
<feature type="transmembrane region" description="Helical" evidence="1">
    <location>
        <begin position="721"/>
        <end position="743"/>
    </location>
</feature>
<feature type="transmembrane region" description="Helical" evidence="1">
    <location>
        <begin position="366"/>
        <end position="388"/>
    </location>
</feature>
<dbReference type="RefSeq" id="WP_189376056.1">
    <property type="nucleotide sequence ID" value="NZ_BNAH01000001.1"/>
</dbReference>
<evidence type="ECO:0000313" key="3">
    <source>
        <dbReference type="Proteomes" id="UP000626370"/>
    </source>
</evidence>
<name>A0ABQ3ICM8_9GAMM</name>
<evidence type="ECO:0000256" key="1">
    <source>
        <dbReference type="SAM" id="Phobius"/>
    </source>
</evidence>
<keyword evidence="1" id="KW-1133">Transmembrane helix</keyword>
<dbReference type="Proteomes" id="UP000626370">
    <property type="component" value="Unassembled WGS sequence"/>
</dbReference>
<feature type="transmembrane region" description="Helical" evidence="1">
    <location>
        <begin position="21"/>
        <end position="40"/>
    </location>
</feature>
<feature type="transmembrane region" description="Helical" evidence="1">
    <location>
        <begin position="667"/>
        <end position="692"/>
    </location>
</feature>
<dbReference type="PANTHER" id="PTHR30572:SF4">
    <property type="entry name" value="ABC TRANSPORTER PERMEASE YTRF"/>
    <property type="match status" value="1"/>
</dbReference>
<feature type="transmembrane region" description="Helical" evidence="1">
    <location>
        <begin position="409"/>
        <end position="433"/>
    </location>
</feature>
<dbReference type="InterPro" id="IPR050250">
    <property type="entry name" value="Macrolide_Exporter_MacB"/>
</dbReference>
<gene>
    <name evidence="2" type="ORF">GCM10011501_00120</name>
</gene>
<feature type="transmembrane region" description="Helical" evidence="1">
    <location>
        <begin position="272"/>
        <end position="294"/>
    </location>
</feature>
<accession>A0ABQ3ICM8</accession>
<evidence type="ECO:0000313" key="2">
    <source>
        <dbReference type="EMBL" id="GHE76781.1"/>
    </source>
</evidence>
<feature type="transmembrane region" description="Helical" evidence="1">
    <location>
        <begin position="326"/>
        <end position="344"/>
    </location>
</feature>
<feature type="transmembrane region" description="Helical" evidence="1">
    <location>
        <begin position="755"/>
        <end position="780"/>
    </location>
</feature>
<organism evidence="2 3">
    <name type="scientific">Thalassotalea profundi</name>
    <dbReference type="NCBI Taxonomy" id="2036687"/>
    <lineage>
        <taxon>Bacteria</taxon>
        <taxon>Pseudomonadati</taxon>
        <taxon>Pseudomonadota</taxon>
        <taxon>Gammaproteobacteria</taxon>
        <taxon>Alteromonadales</taxon>
        <taxon>Colwelliaceae</taxon>
        <taxon>Thalassotalea</taxon>
    </lineage>
</organism>
<keyword evidence="3" id="KW-1185">Reference proteome</keyword>
<proteinExistence type="predicted"/>